<dbReference type="Gene3D" id="3.30.565.10">
    <property type="entry name" value="Histidine kinase-like ATPase, C-terminal domain"/>
    <property type="match status" value="1"/>
</dbReference>
<dbReference type="InterPro" id="IPR003661">
    <property type="entry name" value="HisK_dim/P_dom"/>
</dbReference>
<keyword evidence="4" id="KW-0812">Transmembrane</keyword>
<dbReference type="SMART" id="SM00387">
    <property type="entry name" value="HATPase_c"/>
    <property type="match status" value="1"/>
</dbReference>
<feature type="transmembrane region" description="Helical" evidence="4">
    <location>
        <begin position="114"/>
        <end position="133"/>
    </location>
</feature>
<dbReference type="Gene3D" id="3.30.450.20">
    <property type="entry name" value="PAS domain"/>
    <property type="match status" value="1"/>
</dbReference>
<dbReference type="PRINTS" id="PR00344">
    <property type="entry name" value="BCTRLSENSOR"/>
</dbReference>
<dbReference type="InterPro" id="IPR003594">
    <property type="entry name" value="HATPase_dom"/>
</dbReference>
<dbReference type="GO" id="GO:0000155">
    <property type="term" value="F:phosphorelay sensor kinase activity"/>
    <property type="evidence" value="ECO:0007669"/>
    <property type="project" value="InterPro"/>
</dbReference>
<dbReference type="SUPFAM" id="SSF55874">
    <property type="entry name" value="ATPase domain of HSP90 chaperone/DNA topoisomerase II/histidine kinase"/>
    <property type="match status" value="1"/>
</dbReference>
<evidence type="ECO:0000259" key="5">
    <source>
        <dbReference type="PROSITE" id="PS50109"/>
    </source>
</evidence>
<dbReference type="InterPro" id="IPR005467">
    <property type="entry name" value="His_kinase_dom"/>
</dbReference>
<evidence type="ECO:0000313" key="6">
    <source>
        <dbReference type="EMBL" id="AMK77682.1"/>
    </source>
</evidence>
<protein>
    <recommendedName>
        <fullName evidence="2">histidine kinase</fullName>
        <ecNumber evidence="2">2.7.13.3</ecNumber>
    </recommendedName>
</protein>
<dbReference type="InterPro" id="IPR036097">
    <property type="entry name" value="HisK_dim/P_sf"/>
</dbReference>
<proteinExistence type="predicted"/>
<keyword evidence="4" id="KW-1133">Transmembrane helix</keyword>
<name>A0A126T6H5_9GAMM</name>
<dbReference type="InterPro" id="IPR036890">
    <property type="entry name" value="HATPase_C_sf"/>
</dbReference>
<gene>
    <name evidence="6" type="ORF">JT25_014550</name>
</gene>
<dbReference type="AlphaFoldDB" id="A0A126T6H5"/>
<feature type="transmembrane region" description="Helical" evidence="4">
    <location>
        <begin position="140"/>
        <end position="157"/>
    </location>
</feature>
<feature type="transmembrane region" description="Helical" evidence="4">
    <location>
        <begin position="169"/>
        <end position="188"/>
    </location>
</feature>
<dbReference type="PANTHER" id="PTHR43065:SF52">
    <property type="entry name" value="SENSOR PROTEIN KINASE PILS"/>
    <property type="match status" value="1"/>
</dbReference>
<dbReference type="InterPro" id="IPR004358">
    <property type="entry name" value="Sig_transdc_His_kin-like_C"/>
</dbReference>
<reference evidence="6 7" key="1">
    <citation type="journal article" date="2015" name="Environ. Microbiol.">
        <title>Methane oxidation coupled to nitrate reduction under hypoxia by the Gammaproteobacterium Methylomonas denitrificans, sp. nov. type strain FJG1.</title>
        <authorList>
            <person name="Kits K.D."/>
            <person name="Klotz M.G."/>
            <person name="Stein L.Y."/>
        </authorList>
    </citation>
    <scope>NUCLEOTIDE SEQUENCE [LARGE SCALE GENOMIC DNA]</scope>
    <source>
        <strain evidence="6 7">FJG1</strain>
    </source>
</reference>
<dbReference type="EC" id="2.7.13.3" evidence="2"/>
<keyword evidence="6" id="KW-0808">Transferase</keyword>
<dbReference type="Pfam" id="PF02518">
    <property type="entry name" value="HATPase_c"/>
    <property type="match status" value="1"/>
</dbReference>
<feature type="transmembrane region" description="Helical" evidence="4">
    <location>
        <begin position="33"/>
        <end position="51"/>
    </location>
</feature>
<dbReference type="SUPFAM" id="SSF47384">
    <property type="entry name" value="Homodimeric domain of signal transducing histidine kinase"/>
    <property type="match status" value="1"/>
</dbReference>
<dbReference type="KEGG" id="mdn:JT25_014550"/>
<dbReference type="Pfam" id="PF25323">
    <property type="entry name" value="6TM_PilS"/>
    <property type="match status" value="1"/>
</dbReference>
<dbReference type="Pfam" id="PF00512">
    <property type="entry name" value="HisKA"/>
    <property type="match status" value="1"/>
</dbReference>
<dbReference type="CDD" id="cd00082">
    <property type="entry name" value="HisKA"/>
    <property type="match status" value="1"/>
</dbReference>
<evidence type="ECO:0000256" key="4">
    <source>
        <dbReference type="SAM" id="Phobius"/>
    </source>
</evidence>
<dbReference type="SMART" id="SM00388">
    <property type="entry name" value="HisKA"/>
    <property type="match status" value="1"/>
</dbReference>
<keyword evidence="7" id="KW-1185">Reference proteome</keyword>
<dbReference type="PANTHER" id="PTHR43065">
    <property type="entry name" value="SENSOR HISTIDINE KINASE"/>
    <property type="match status" value="1"/>
</dbReference>
<evidence type="ECO:0000256" key="1">
    <source>
        <dbReference type="ARBA" id="ARBA00000085"/>
    </source>
</evidence>
<evidence type="ECO:0000256" key="3">
    <source>
        <dbReference type="ARBA" id="ARBA00022553"/>
    </source>
</evidence>
<feature type="transmembrane region" description="Helical" evidence="4">
    <location>
        <begin position="63"/>
        <end position="83"/>
    </location>
</feature>
<dbReference type="STRING" id="1538553.JT25_014550"/>
<sequence>MLSSSVDTIYPCPFSKGYGIPVRQAWLMLKIFALYRFITASLFVMLFYLRFGPSLLGSYDASLYQFTSIAYLGISLFAAPVAFRPRWAYASLAQLFIFTDIVFITLLMHASGGIGSGIGILLAISIAAGGLLIGGRCAMLFAALASLAILAEEVYAIETHAFENTTLTYAGMLGVSFFSIAFLSVILAQRAEQSAILAQRHEQTIARLESLNRYIIQHLQSGIMIVDDRQVTQLSNQSALRLLGLVLHPEELAEVAPELRQAFELWRANRDQDFAIIQLANRNEVQVRFSELSMDDEALYMLIFEDIALYNQRLQQSKLASLGRLTASIAHEIRNPLSAISHAGQLLSEASDLDVQERRLTEIIQHHCQRVNSIIEDILKLSRRNPSQKQKIALDQWLPAYLSEQKMNLGARAECFNLAFKAHGLNACIDSGHLKQILDNLCANALQYGRPELGPIVLEVSLVQDEPCIKIIDNGAGIAAEHRQHLFEPFFTTSHQGTGLGLYISRELAELNQAELSYAAPPGKPCFTLLLANADHAVIEI</sequence>
<dbReference type="PROSITE" id="PS50109">
    <property type="entry name" value="HIS_KIN"/>
    <property type="match status" value="1"/>
</dbReference>
<feature type="domain" description="Histidine kinase" evidence="5">
    <location>
        <begin position="328"/>
        <end position="535"/>
    </location>
</feature>
<keyword evidence="6" id="KW-0418">Kinase</keyword>
<keyword evidence="3" id="KW-0597">Phosphoprotein</keyword>
<evidence type="ECO:0000313" key="7">
    <source>
        <dbReference type="Proteomes" id="UP000030512"/>
    </source>
</evidence>
<evidence type="ECO:0000256" key="2">
    <source>
        <dbReference type="ARBA" id="ARBA00012438"/>
    </source>
</evidence>
<accession>A0A126T6H5</accession>
<dbReference type="Gene3D" id="1.10.287.130">
    <property type="match status" value="1"/>
</dbReference>
<keyword evidence="4" id="KW-0472">Membrane</keyword>
<feature type="transmembrane region" description="Helical" evidence="4">
    <location>
        <begin position="90"/>
        <end position="108"/>
    </location>
</feature>
<dbReference type="EMBL" id="CP014476">
    <property type="protein sequence ID" value="AMK77682.1"/>
    <property type="molecule type" value="Genomic_DNA"/>
</dbReference>
<dbReference type="Proteomes" id="UP000030512">
    <property type="component" value="Chromosome"/>
</dbReference>
<comment type="catalytic activity">
    <reaction evidence="1">
        <text>ATP + protein L-histidine = ADP + protein N-phospho-L-histidine.</text>
        <dbReference type="EC" id="2.7.13.3"/>
    </reaction>
</comment>
<organism evidence="6 7">
    <name type="scientific">Methylomonas denitrificans</name>
    <dbReference type="NCBI Taxonomy" id="1538553"/>
    <lineage>
        <taxon>Bacteria</taxon>
        <taxon>Pseudomonadati</taxon>
        <taxon>Pseudomonadota</taxon>
        <taxon>Gammaproteobacteria</taxon>
        <taxon>Methylococcales</taxon>
        <taxon>Methylococcaceae</taxon>
        <taxon>Methylomonas</taxon>
    </lineage>
</organism>